<evidence type="ECO:0000313" key="2">
    <source>
        <dbReference type="EMBL" id="RDS76945.1"/>
    </source>
</evidence>
<feature type="signal peptide" evidence="1">
    <location>
        <begin position="1"/>
        <end position="21"/>
    </location>
</feature>
<dbReference type="RefSeq" id="WP_115491168.1">
    <property type="nucleotide sequence ID" value="NZ_JACHWW010000001.1"/>
</dbReference>
<reference evidence="2 3" key="1">
    <citation type="submission" date="2018-07" db="EMBL/GenBank/DDBJ databases">
        <title>Erythrobacter nanhaiensis sp. nov., a novel member of the genus Erythrobacter isolated from the South China Sea.</title>
        <authorList>
            <person name="Chen X."/>
            <person name="Liu J."/>
        </authorList>
    </citation>
    <scope>NUCLEOTIDE SEQUENCE [LARGE SCALE GENOMIC DNA]</scope>
    <source>
        <strain evidence="2 3">S-5</strain>
    </source>
</reference>
<dbReference type="OrthoDB" id="9784036at2"/>
<dbReference type="EMBL" id="QRBB01000001">
    <property type="protein sequence ID" value="RDS76945.1"/>
    <property type="molecule type" value="Genomic_DNA"/>
</dbReference>
<evidence type="ECO:0000313" key="3">
    <source>
        <dbReference type="Proteomes" id="UP000254101"/>
    </source>
</evidence>
<evidence type="ECO:0000256" key="1">
    <source>
        <dbReference type="SAM" id="SignalP"/>
    </source>
</evidence>
<dbReference type="GO" id="GO:0016747">
    <property type="term" value="F:acyltransferase activity, transferring groups other than amino-acyl groups"/>
    <property type="evidence" value="ECO:0007669"/>
    <property type="project" value="TreeGrafter"/>
</dbReference>
<dbReference type="Proteomes" id="UP000254101">
    <property type="component" value="Unassembled WGS sequence"/>
</dbReference>
<dbReference type="SUPFAM" id="SSF53474">
    <property type="entry name" value="alpha/beta-Hydrolases"/>
    <property type="match status" value="1"/>
</dbReference>
<dbReference type="AlphaFoldDB" id="A0A395LJR6"/>
<dbReference type="InterPro" id="IPR029058">
    <property type="entry name" value="AB_hydrolase_fold"/>
</dbReference>
<keyword evidence="1" id="KW-0732">Signal</keyword>
<organism evidence="2 3">
    <name type="scientific">Alteriqipengyuania lutimaris</name>
    <dbReference type="NCBI Taxonomy" id="1538146"/>
    <lineage>
        <taxon>Bacteria</taxon>
        <taxon>Pseudomonadati</taxon>
        <taxon>Pseudomonadota</taxon>
        <taxon>Alphaproteobacteria</taxon>
        <taxon>Sphingomonadales</taxon>
        <taxon>Erythrobacteraceae</taxon>
        <taxon>Alteriqipengyuania</taxon>
    </lineage>
</organism>
<name>A0A395LJR6_9SPHN</name>
<gene>
    <name evidence="2" type="ORF">DL238_04525</name>
</gene>
<sequence>MFRKFAITLGLAAALAMPAAAQDAARLTIETVHSPAIEGNLEGNTADREVYVITPPGYDENPDAQYPVVYFLHGYWGSPKRYAEHHIEFTAAVDKAAEAGHPMILVVPNGDSKWKGAFYSSGPTVGNYEGFVAHDLVSWIDANYRSIPAAESRGLSGHSMGGYGTARVAMKNPGIFSSIYMMSACCLDPQAMTPEIAQRIEAMSPEEVANAEFFQLAAISTLVAWSPDPTDEGFLKADTGLREDGTIDPLVNQRIAANAPVVILPQYLRSLTTLDGFAMDIGDKDFLLEGNRIWRAELDRFGVDYDFELYEGDHTNRVNERFADHVMPFFAEHLDGAGE</sequence>
<protein>
    <submittedName>
        <fullName evidence="2">Esterase</fullName>
    </submittedName>
</protein>
<accession>A0A395LJR6</accession>
<dbReference type="InterPro" id="IPR000801">
    <property type="entry name" value="Esterase-like"/>
</dbReference>
<comment type="caution">
    <text evidence="2">The sequence shown here is derived from an EMBL/GenBank/DDBJ whole genome shotgun (WGS) entry which is preliminary data.</text>
</comment>
<dbReference type="PANTHER" id="PTHR48098:SF1">
    <property type="entry name" value="DIACYLGLYCEROL ACYLTRANSFERASE_MYCOLYLTRANSFERASE AG85A"/>
    <property type="match status" value="1"/>
</dbReference>
<proteinExistence type="predicted"/>
<keyword evidence="3" id="KW-1185">Reference proteome</keyword>
<dbReference type="Gene3D" id="3.40.50.1820">
    <property type="entry name" value="alpha/beta hydrolase"/>
    <property type="match status" value="1"/>
</dbReference>
<dbReference type="PANTHER" id="PTHR48098">
    <property type="entry name" value="ENTEROCHELIN ESTERASE-RELATED"/>
    <property type="match status" value="1"/>
</dbReference>
<dbReference type="InterPro" id="IPR050583">
    <property type="entry name" value="Mycobacterial_A85_antigen"/>
</dbReference>
<dbReference type="Pfam" id="PF00756">
    <property type="entry name" value="Esterase"/>
    <property type="match status" value="1"/>
</dbReference>
<feature type="chain" id="PRO_5017457458" evidence="1">
    <location>
        <begin position="22"/>
        <end position="339"/>
    </location>
</feature>